<reference evidence="4" key="1">
    <citation type="journal article" date="2019" name="Int. J. Syst. Evol. Microbiol.">
        <title>The Global Catalogue of Microorganisms (GCM) 10K type strain sequencing project: providing services to taxonomists for standard genome sequencing and annotation.</title>
        <authorList>
            <consortium name="The Broad Institute Genomics Platform"/>
            <consortium name="The Broad Institute Genome Sequencing Center for Infectious Disease"/>
            <person name="Wu L."/>
            <person name="Ma J."/>
        </authorList>
    </citation>
    <scope>NUCLEOTIDE SEQUENCE [LARGE SCALE GENOMIC DNA]</scope>
    <source>
        <strain evidence="4">CGMCC 1.6774</strain>
    </source>
</reference>
<evidence type="ECO:0000256" key="1">
    <source>
        <dbReference type="SAM" id="MobiDB-lite"/>
    </source>
</evidence>
<comment type="caution">
    <text evidence="3">The sequence shown here is derived from an EMBL/GenBank/DDBJ whole genome shotgun (WGS) entry which is preliminary data.</text>
</comment>
<dbReference type="Pfam" id="PF11162">
    <property type="entry name" value="DUF2946"/>
    <property type="match status" value="1"/>
</dbReference>
<evidence type="ECO:0000313" key="4">
    <source>
        <dbReference type="Proteomes" id="UP001597314"/>
    </source>
</evidence>
<dbReference type="Proteomes" id="UP001597314">
    <property type="component" value="Unassembled WGS sequence"/>
</dbReference>
<keyword evidence="2" id="KW-1133">Transmembrane helix</keyword>
<feature type="transmembrane region" description="Helical" evidence="2">
    <location>
        <begin position="71"/>
        <end position="95"/>
    </location>
</feature>
<name>A0ABW5AI02_9BRAD</name>
<feature type="region of interest" description="Disordered" evidence="1">
    <location>
        <begin position="97"/>
        <end position="129"/>
    </location>
</feature>
<evidence type="ECO:0000313" key="3">
    <source>
        <dbReference type="EMBL" id="MFD2181761.1"/>
    </source>
</evidence>
<feature type="compositionally biased region" description="Basic residues" evidence="1">
    <location>
        <begin position="101"/>
        <end position="118"/>
    </location>
</feature>
<dbReference type="EMBL" id="JBHUIW010000004">
    <property type="protein sequence ID" value="MFD2181761.1"/>
    <property type="molecule type" value="Genomic_DNA"/>
</dbReference>
<keyword evidence="4" id="KW-1185">Reference proteome</keyword>
<dbReference type="InterPro" id="IPR021333">
    <property type="entry name" value="DUF2946"/>
</dbReference>
<sequence>MVRRLRHPALKRAVGLLAAYALALQMLLAGMVATQMAVAGDGAAALCFTTGGASDATTATPDGTGAPPASPHTPCAVCVFASLAPPLPVIAGLAIPQARAQRSRRPVGRAGRRVRRHEPRSSRGPPRAA</sequence>
<keyword evidence="2" id="KW-0472">Membrane</keyword>
<evidence type="ECO:0000256" key="2">
    <source>
        <dbReference type="SAM" id="Phobius"/>
    </source>
</evidence>
<gene>
    <name evidence="3" type="ORF">ACFSOX_06325</name>
</gene>
<protein>
    <submittedName>
        <fullName evidence="3">DUF2946 family protein</fullName>
    </submittedName>
</protein>
<proteinExistence type="predicted"/>
<dbReference type="RefSeq" id="WP_378476940.1">
    <property type="nucleotide sequence ID" value="NZ_JBHUIW010000004.1"/>
</dbReference>
<accession>A0ABW5AI02</accession>
<organism evidence="3 4">
    <name type="scientific">Rhodoplanes azumiensis</name>
    <dbReference type="NCBI Taxonomy" id="1897628"/>
    <lineage>
        <taxon>Bacteria</taxon>
        <taxon>Pseudomonadati</taxon>
        <taxon>Pseudomonadota</taxon>
        <taxon>Alphaproteobacteria</taxon>
        <taxon>Hyphomicrobiales</taxon>
        <taxon>Nitrobacteraceae</taxon>
        <taxon>Rhodoplanes</taxon>
    </lineage>
</organism>
<keyword evidence="2" id="KW-0812">Transmembrane</keyword>